<dbReference type="InterPro" id="IPR055377">
    <property type="entry name" value="GH3_M"/>
</dbReference>
<feature type="domain" description="GH3 C-terminal" evidence="2">
    <location>
        <begin position="439"/>
        <end position="553"/>
    </location>
</feature>
<dbReference type="Pfam" id="PF03321">
    <property type="entry name" value="GH3"/>
    <property type="match status" value="1"/>
</dbReference>
<reference evidence="3 4" key="1">
    <citation type="journal article" date="2016" name="Front. Microbiol.">
        <title>Fuerstia marisgermanicae gen. nov., sp. nov., an Unusual Member of the Phylum Planctomycetes from the German Wadden Sea.</title>
        <authorList>
            <person name="Kohn T."/>
            <person name="Heuer A."/>
            <person name="Jogler M."/>
            <person name="Vollmers J."/>
            <person name="Boedeker C."/>
            <person name="Bunk B."/>
            <person name="Rast P."/>
            <person name="Borchert D."/>
            <person name="Glockner I."/>
            <person name="Freese H.M."/>
            <person name="Klenk H.P."/>
            <person name="Overmann J."/>
            <person name="Kaster A.K."/>
            <person name="Rohde M."/>
            <person name="Wiegand S."/>
            <person name="Jogler C."/>
        </authorList>
    </citation>
    <scope>NUCLEOTIDE SEQUENCE [LARGE SCALE GENOMIC DNA]</scope>
    <source>
        <strain evidence="3 4">NH11</strain>
    </source>
</reference>
<evidence type="ECO:0000313" key="4">
    <source>
        <dbReference type="Proteomes" id="UP000187735"/>
    </source>
</evidence>
<dbReference type="PANTHER" id="PTHR31901:SF9">
    <property type="entry name" value="GH3 DOMAIN-CONTAINING PROTEIN"/>
    <property type="match status" value="1"/>
</dbReference>
<evidence type="ECO:0000259" key="1">
    <source>
        <dbReference type="Pfam" id="PF23571"/>
    </source>
</evidence>
<dbReference type="AlphaFoldDB" id="A0A1P8WBX6"/>
<dbReference type="GO" id="GO:0016881">
    <property type="term" value="F:acid-amino acid ligase activity"/>
    <property type="evidence" value="ECO:0007669"/>
    <property type="project" value="TreeGrafter"/>
</dbReference>
<dbReference type="KEGG" id="fmr:Fuma_01124"/>
<evidence type="ECO:0000259" key="2">
    <source>
        <dbReference type="Pfam" id="PF23572"/>
    </source>
</evidence>
<organism evidence="3 4">
    <name type="scientific">Fuerstiella marisgermanici</name>
    <dbReference type="NCBI Taxonomy" id="1891926"/>
    <lineage>
        <taxon>Bacteria</taxon>
        <taxon>Pseudomonadati</taxon>
        <taxon>Planctomycetota</taxon>
        <taxon>Planctomycetia</taxon>
        <taxon>Planctomycetales</taxon>
        <taxon>Planctomycetaceae</taxon>
        <taxon>Fuerstiella</taxon>
    </lineage>
</organism>
<protein>
    <submittedName>
        <fullName evidence="3">GH3 auxin-responsive promoter</fullName>
    </submittedName>
</protein>
<dbReference type="Proteomes" id="UP000187735">
    <property type="component" value="Chromosome"/>
</dbReference>
<feature type="domain" description="GH3 middle" evidence="1">
    <location>
        <begin position="352"/>
        <end position="423"/>
    </location>
</feature>
<dbReference type="STRING" id="1891926.Fuma_01124"/>
<dbReference type="InterPro" id="IPR004993">
    <property type="entry name" value="GH3"/>
</dbReference>
<accession>A0A1P8WBX6</accession>
<sequence length="569" mass="63589">MTAIPLRIRIRSAIARVVRRKMIRRKDDFLQLAKQSCRDVQRKTLAGLLQLNADSRYSQSLGLNADLSVPQFRQRHPVADYENFRSAIDEMKQGDHRALLGQKNPLLMYAVTSGTTAKSKLIPVTRRFVDDYRRGWQHWGMGVFQSHPKLSQRRMVQISSSHDRQRTADGIPCGNISGLASSMQKRIVQKLYSVPVATAGLLNAEIKRRAIATFALADPWVGMFITANPSTLLQLLAQANESAEPIIRDIHDGQLRCLDPSDAVFGTLSQRMTANPTRAQELHSIMERHGELKPTECWPKMVCLGVWTGGSAAAYLPQLRTAFPNIPIRDHGLHASEGRMTIPFEDNTAAGVLDIESHFFEFIPVAEATSTQPVVLDSHELQDGGEYFILLTTASGLYRYNMFDVVRCTGFFGTTPILEFLHKGAHISSITGEKITESQVVAAVQTAGGNVAIEVRQFTLTPAWGEPPGYCLYVAAANGQTLVDDQLRRVAESVDAELRRLNCEYEEKRATSRLHPMKCEALPEGDWQRYAERRLARSGGSPEQYKHPCLVPDSRFEGVFMKDCRPSVQ</sequence>
<evidence type="ECO:0000313" key="3">
    <source>
        <dbReference type="EMBL" id="APZ91536.1"/>
    </source>
</evidence>
<gene>
    <name evidence="3" type="ORF">Fuma_01124</name>
</gene>
<proteinExistence type="predicted"/>
<dbReference type="PANTHER" id="PTHR31901">
    <property type="entry name" value="GH3 DOMAIN-CONTAINING PROTEIN"/>
    <property type="match status" value="1"/>
</dbReference>
<dbReference type="RefSeq" id="WP_077023281.1">
    <property type="nucleotide sequence ID" value="NZ_CP017641.1"/>
</dbReference>
<dbReference type="GO" id="GO:0005737">
    <property type="term" value="C:cytoplasm"/>
    <property type="evidence" value="ECO:0007669"/>
    <property type="project" value="TreeGrafter"/>
</dbReference>
<dbReference type="InterPro" id="IPR055378">
    <property type="entry name" value="GH3_C"/>
</dbReference>
<dbReference type="EMBL" id="CP017641">
    <property type="protein sequence ID" value="APZ91536.1"/>
    <property type="molecule type" value="Genomic_DNA"/>
</dbReference>
<keyword evidence="4" id="KW-1185">Reference proteome</keyword>
<dbReference type="OrthoDB" id="614636at2"/>
<dbReference type="Pfam" id="PF23571">
    <property type="entry name" value="GH3_M"/>
    <property type="match status" value="1"/>
</dbReference>
<dbReference type="Pfam" id="PF23572">
    <property type="entry name" value="GH3_C"/>
    <property type="match status" value="1"/>
</dbReference>
<name>A0A1P8WBX6_9PLAN</name>